<comment type="caution">
    <text evidence="1">The sequence shown here is derived from an EMBL/GenBank/DDBJ whole genome shotgun (WGS) entry which is preliminary data.</text>
</comment>
<organism evidence="1 2">
    <name type="scientific">Rhizobium sullae</name>
    <name type="common">Rhizobium hedysari</name>
    <dbReference type="NCBI Taxonomy" id="50338"/>
    <lineage>
        <taxon>Bacteria</taxon>
        <taxon>Pseudomonadati</taxon>
        <taxon>Pseudomonadota</taxon>
        <taxon>Alphaproteobacteria</taxon>
        <taxon>Hyphomicrobiales</taxon>
        <taxon>Rhizobiaceae</taxon>
        <taxon>Rhizobium/Agrobacterium group</taxon>
        <taxon>Rhizobium</taxon>
    </lineage>
</organism>
<reference evidence="1 2" key="1">
    <citation type="submission" date="2019-03" db="EMBL/GenBank/DDBJ databases">
        <title>Genomic Encyclopedia of Type Strains, Phase IV (KMG-V): Genome sequencing to study the core and pangenomes of soil and plant-associated prokaryotes.</title>
        <authorList>
            <person name="Whitman W."/>
        </authorList>
    </citation>
    <scope>NUCLEOTIDE SEQUENCE [LARGE SCALE GENOMIC DNA]</scope>
    <source>
        <strain evidence="1 2">Hc14</strain>
    </source>
</reference>
<accession>A0A4R3QI67</accession>
<name>A0A4R3QI67_RHISU</name>
<protein>
    <submittedName>
        <fullName evidence="1">Uncharacterized protein</fullName>
    </submittedName>
</protein>
<proteinExistence type="predicted"/>
<evidence type="ECO:0000313" key="1">
    <source>
        <dbReference type="EMBL" id="TCU20617.1"/>
    </source>
</evidence>
<dbReference type="Proteomes" id="UP000294576">
    <property type="component" value="Unassembled WGS sequence"/>
</dbReference>
<evidence type="ECO:0000313" key="2">
    <source>
        <dbReference type="Proteomes" id="UP000294576"/>
    </source>
</evidence>
<sequence>MVAMLSGFSETLGSRPGGAAATKTIYLFESPVIAVVDDDGGAQFLFWLPVSVRNVQTI</sequence>
<dbReference type="AlphaFoldDB" id="A0A4R3QI67"/>
<gene>
    <name evidence="1" type="ORF">EV132_101684</name>
</gene>
<dbReference type="EMBL" id="SMBH01000001">
    <property type="protein sequence ID" value="TCU20617.1"/>
    <property type="molecule type" value="Genomic_DNA"/>
</dbReference>